<name>A0ABM0K4H3_APLCA</name>
<feature type="region of interest" description="Disordered" evidence="1">
    <location>
        <begin position="457"/>
        <end position="488"/>
    </location>
</feature>
<evidence type="ECO:0000313" key="3">
    <source>
        <dbReference type="RefSeq" id="XP_005108536.1"/>
    </source>
</evidence>
<gene>
    <name evidence="3" type="primary">LOC101847763</name>
</gene>
<feature type="compositionally biased region" description="Basic and acidic residues" evidence="1">
    <location>
        <begin position="317"/>
        <end position="329"/>
    </location>
</feature>
<sequence>MEDFPLALVIASQEEVYRDNNVLFRLVRPAPDGAGVQSTDRLVNVVPFRRVYCFERKHEIHEFRQEMLKRPLVIQPVLHFGRGLFDSCGCCYTDESWVVMINQTHPKILSRLQMGLDCAKAGIERGQSVEVKFCFGDLIQRVYKEHLAQKELGEAETGYDACLASLRYAEWEYCDVVIRHHGYAVKLGRTPGLMELKTMTQTWTFDDIGMHEMLWSQVGDQIPPRPHLSAVTEDEIRAVLPSWTINSVSPLENIGDEVPQHTYSYEQAGRLYESFRKKKRQRGQQGANADRDKPSYGRTLPQNPTEELGAVGGEPPAVEHDFGMYDGAEKMPSQSRRRYQDESSQREDYAYSEHEMYYNEPHASPHPRGSVSTQQDRYQHGASPPPPQYSTLQVDKYGHLDANVQIVNPSRPGSSGAYSPSSPLSPTAPPYNPPYSRPHGSDPAHFQQVRTYDGYLKKQDSDRSSHSTNADSGYCADADGQRSRGGSYDLNEYSVKTKLDVHGHWGNDTTPLGDISGSPSGLENAGFRYDDNDGGFTEDMVMRKHKELAQKMLQQQSGPQYRPEPAIHKSQGHHFSQNRPPHSMGSSSGQTPPRPKVKQNEQIAESFI</sequence>
<keyword evidence="2" id="KW-1185">Reference proteome</keyword>
<feature type="region of interest" description="Disordered" evidence="1">
    <location>
        <begin position="553"/>
        <end position="608"/>
    </location>
</feature>
<feature type="region of interest" description="Disordered" evidence="1">
    <location>
        <begin position="507"/>
        <end position="530"/>
    </location>
</feature>
<dbReference type="GeneID" id="101847763"/>
<organism evidence="2 3">
    <name type="scientific">Aplysia californica</name>
    <name type="common">California sea hare</name>
    <dbReference type="NCBI Taxonomy" id="6500"/>
    <lineage>
        <taxon>Eukaryota</taxon>
        <taxon>Metazoa</taxon>
        <taxon>Spiralia</taxon>
        <taxon>Lophotrochozoa</taxon>
        <taxon>Mollusca</taxon>
        <taxon>Gastropoda</taxon>
        <taxon>Heterobranchia</taxon>
        <taxon>Euthyneura</taxon>
        <taxon>Tectipleura</taxon>
        <taxon>Aplysiida</taxon>
        <taxon>Aplysioidea</taxon>
        <taxon>Aplysiidae</taxon>
        <taxon>Aplysia</taxon>
    </lineage>
</organism>
<evidence type="ECO:0000256" key="1">
    <source>
        <dbReference type="SAM" id="MobiDB-lite"/>
    </source>
</evidence>
<feature type="compositionally biased region" description="Polar residues" evidence="1">
    <location>
        <begin position="573"/>
        <end position="591"/>
    </location>
</feature>
<feature type="region of interest" description="Disordered" evidence="1">
    <location>
        <begin position="276"/>
        <end position="392"/>
    </location>
</feature>
<dbReference type="Proteomes" id="UP000694888">
    <property type="component" value="Unplaced"/>
</dbReference>
<evidence type="ECO:0000313" key="2">
    <source>
        <dbReference type="Proteomes" id="UP000694888"/>
    </source>
</evidence>
<proteinExistence type="predicted"/>
<protein>
    <submittedName>
        <fullName evidence="3">Uncharacterized protein LOC101847763</fullName>
    </submittedName>
</protein>
<dbReference type="RefSeq" id="XP_005108536.1">
    <property type="nucleotide sequence ID" value="XM_005108479.2"/>
</dbReference>
<accession>A0ABM0K4H3</accession>
<feature type="compositionally biased region" description="Low complexity" evidence="1">
    <location>
        <begin position="409"/>
        <end position="425"/>
    </location>
</feature>
<feature type="region of interest" description="Disordered" evidence="1">
    <location>
        <begin position="405"/>
        <end position="445"/>
    </location>
</feature>
<feature type="compositionally biased region" description="Basic and acidic residues" evidence="1">
    <location>
        <begin position="338"/>
        <end position="357"/>
    </location>
</feature>
<feature type="compositionally biased region" description="Pro residues" evidence="1">
    <location>
        <begin position="426"/>
        <end position="436"/>
    </location>
</feature>
<reference evidence="3" key="1">
    <citation type="submission" date="2025-08" db="UniProtKB">
        <authorList>
            <consortium name="RefSeq"/>
        </authorList>
    </citation>
    <scope>IDENTIFICATION</scope>
</reference>